<dbReference type="InterPro" id="IPR036822">
    <property type="entry name" value="CutC-like_dom_sf"/>
</dbReference>
<reference evidence="4" key="1">
    <citation type="submission" date="2009-12" db="EMBL/GenBank/DDBJ databases">
        <title>Sequence of Clostridiales genomosp. BVAB3 str. UPII9-5.</title>
        <authorList>
            <person name="Madupu R."/>
            <person name="Durkin A.S."/>
            <person name="Torralba M."/>
            <person name="Methe B."/>
            <person name="Sutton G.G."/>
            <person name="Strausberg R.L."/>
            <person name="Nelson K.E."/>
        </authorList>
    </citation>
    <scope>NUCLEOTIDE SEQUENCE [LARGE SCALE GENOMIC DNA]</scope>
    <source>
        <strain evidence="4">28L</strain>
    </source>
</reference>
<accession>D3LV17</accession>
<dbReference type="GO" id="GO:0016787">
    <property type="term" value="F:hydrolase activity"/>
    <property type="evidence" value="ECO:0007669"/>
    <property type="project" value="UniProtKB-KW"/>
</dbReference>
<keyword evidence="5" id="KW-1185">Reference proteome</keyword>
<dbReference type="PANTHER" id="PTHR30217:SF10">
    <property type="entry name" value="23S RRNA 5-HYDROXYCYTIDINE C2501 SYNTHASE"/>
    <property type="match status" value="1"/>
</dbReference>
<evidence type="ECO:0000313" key="4">
    <source>
        <dbReference type="Proteomes" id="UP000003242"/>
    </source>
</evidence>
<dbReference type="Pfam" id="PF01136">
    <property type="entry name" value="Peptidase_U32"/>
    <property type="match status" value="2"/>
</dbReference>
<protein>
    <submittedName>
        <fullName evidence="2">Peptidase, U32 family</fullName>
        <ecNumber evidence="2">3.4.-.-</ecNumber>
    </submittedName>
</protein>
<dbReference type="STRING" id="699218.HMPREF0889_0344"/>
<organism evidence="2 4">
    <name type="scientific">Megasphaera lornae</name>
    <dbReference type="NCBI Taxonomy" id="1000568"/>
    <lineage>
        <taxon>Bacteria</taxon>
        <taxon>Bacillati</taxon>
        <taxon>Bacillota</taxon>
        <taxon>Negativicutes</taxon>
        <taxon>Veillonellales</taxon>
        <taxon>Veillonellaceae</taxon>
        <taxon>Megasphaera</taxon>
    </lineage>
</organism>
<dbReference type="SUPFAM" id="SSF110395">
    <property type="entry name" value="CutC-like"/>
    <property type="match status" value="1"/>
</dbReference>
<proteinExistence type="predicted"/>
<dbReference type="eggNOG" id="COG0826">
    <property type="taxonomic scope" value="Bacteria"/>
</dbReference>
<evidence type="ECO:0000259" key="1">
    <source>
        <dbReference type="Pfam" id="PF12392"/>
    </source>
</evidence>
<evidence type="ECO:0000313" key="3">
    <source>
        <dbReference type="EMBL" id="EGL39866.1"/>
    </source>
</evidence>
<keyword evidence="2" id="KW-0378">Hydrolase</keyword>
<dbReference type="Proteomes" id="UP000003242">
    <property type="component" value="Unassembled WGS sequence"/>
</dbReference>
<dbReference type="PANTHER" id="PTHR30217">
    <property type="entry name" value="PEPTIDASE U32 FAMILY"/>
    <property type="match status" value="1"/>
</dbReference>
<gene>
    <name evidence="2" type="ORF">HMPREF0889_0344</name>
    <name evidence="3" type="ORF">HMPREF1039_0356</name>
</gene>
<dbReference type="Pfam" id="PF12392">
    <property type="entry name" value="DUF3656"/>
    <property type="match status" value="1"/>
</dbReference>
<name>D3LV17_9FIRM</name>
<evidence type="ECO:0000313" key="2">
    <source>
        <dbReference type="EMBL" id="EFD93945.1"/>
    </source>
</evidence>
<dbReference type="InterPro" id="IPR001539">
    <property type="entry name" value="Peptidase_U32"/>
</dbReference>
<comment type="caution">
    <text evidence="2">The sequence shown here is derived from an EMBL/GenBank/DDBJ whole genome shotgun (WGS) entry which is preliminary data.</text>
</comment>
<reference evidence="3 5" key="3">
    <citation type="submission" date="2011-04" db="EMBL/GenBank/DDBJ databases">
        <authorList>
            <person name="Harkins D.M."/>
            <person name="Madupu R."/>
            <person name="Durkin A.S."/>
            <person name="Torralba M."/>
            <person name="Methe B."/>
            <person name="Sutton G.G."/>
            <person name="Nelson K.E."/>
        </authorList>
    </citation>
    <scope>NUCLEOTIDE SEQUENCE [LARGE SCALE GENOMIC DNA]</scope>
    <source>
        <strain evidence="3 5">UPII 199-6</strain>
    </source>
</reference>
<feature type="domain" description="Peptidase U32 collagenase" evidence="1">
    <location>
        <begin position="383"/>
        <end position="491"/>
    </location>
</feature>
<dbReference type="InterPro" id="IPR020988">
    <property type="entry name" value="Pept_U32_collagenase"/>
</dbReference>
<dbReference type="Proteomes" id="UP000004018">
    <property type="component" value="Unassembled WGS sequence"/>
</dbReference>
<dbReference type="EC" id="3.4.-.-" evidence="2"/>
<reference evidence="2" key="2">
    <citation type="submission" date="2009-12" db="EMBL/GenBank/DDBJ databases">
        <authorList>
            <person name="Madupu R."/>
            <person name="Durkin A.S."/>
            <person name="Torralba M."/>
            <person name="Methe B."/>
            <person name="Sutton G.G."/>
            <person name="Strausberg R.L."/>
            <person name="Nelson K.E."/>
        </authorList>
    </citation>
    <scope>NUCLEOTIDE SEQUENCE</scope>
    <source>
        <strain evidence="2">28L</strain>
    </source>
</reference>
<dbReference type="AlphaFoldDB" id="D3LV17"/>
<dbReference type="OrthoDB" id="9807498at2"/>
<evidence type="ECO:0000313" key="5">
    <source>
        <dbReference type="Proteomes" id="UP000004018"/>
    </source>
</evidence>
<dbReference type="InterPro" id="IPR051454">
    <property type="entry name" value="RNA/ubiquinone_mod_enzymes"/>
</dbReference>
<dbReference type="EMBL" id="AFIJ01000032">
    <property type="protein sequence ID" value="EGL39866.1"/>
    <property type="molecule type" value="Genomic_DNA"/>
</dbReference>
<sequence length="801" mass="88502">MVELLAPAGSPEQVRVAVEAGADAVYLGGKAFNARSFAHNFSRDEIQQAVHWAHLFGVRIYVTVNIIVADTELAAVEEYIKFLDQVGADGIIVQDLAVAAIARKIAPALPLHGSTQMTVSDSYGVQQLANAGFSQVVLARELTLQEIKRICRKAPIAVEVFVHGASCMSYSGQCLMSSFIGGRSGNRGACAQPCRLPYQLVRGTQAVLPQPAYILSLKDLNALAEIKELAAAGVSSFKIEGRMKDSRYVQAAVTAYRQALTACRSSSAIAADLLQQAHCKVHEGFHRAEQADFLRGRVGRQTVTEKPGHNQGERIGTVSKVRGKDLFIQATAAVQAGDCVGIMQGGNFSFLTTVRACIPLKQQGRYKLQVGKEGAIPGSLYRMQSKKEPCTARRTRTIPIYMYLETGKNGQLVLRVWDENGHVVTAASTYIPVAATTCPTDRDRVIKQMRRLGDTPFSLAAVTMWDERYMIPVSVLNQLRRQGIQALQKEIIHSYRRPASRHGDCSVAETYERKLPVEQGGTLPALYVRCDTPETAAAAVQAGADTIIFGGERYGVTPWTRAEWEQVTAMTTARQIPLWAAMPRVLREKDKPQLQREWEMIVQFPVQGVYIGALGEFAWVKETAPTMPLRADWSLNIFNTTAARVYAGWRCQSVTVSPECTIKQIRCMIQQGAPPLEVLVQGRIEMMITEFSPVEAFGMKSQREGSGPRYIKDRKQQQFPLVTDPYGRTHILNTRELSMLPYIDLLKDCGIAAIRIDARGESPRRVQELCRQYKRALEGTTSAVAKEDIRVTRGHFFHGIG</sequence>
<dbReference type="RefSeq" id="WP_007391238.1">
    <property type="nucleotide sequence ID" value="NZ_ADGP01000020.1"/>
</dbReference>
<dbReference type="EMBL" id="ADGP01000020">
    <property type="protein sequence ID" value="EFD93945.1"/>
    <property type="molecule type" value="Genomic_DNA"/>
</dbReference>